<evidence type="ECO:0000256" key="5">
    <source>
        <dbReference type="SAM" id="Phobius"/>
    </source>
</evidence>
<evidence type="ECO:0000256" key="3">
    <source>
        <dbReference type="ARBA" id="ARBA00022989"/>
    </source>
</evidence>
<feature type="transmembrane region" description="Helical" evidence="5">
    <location>
        <begin position="35"/>
        <end position="57"/>
    </location>
</feature>
<feature type="transmembrane region" description="Helical" evidence="5">
    <location>
        <begin position="105"/>
        <end position="125"/>
    </location>
</feature>
<proteinExistence type="predicted"/>
<keyword evidence="2 5" id="KW-0812">Transmembrane</keyword>
<sequence length="265" mass="29462">LHNRVLLVASVLSFIPQLRLLLVRRDSSGISLYYVLLNLLVSTELATLAAFFVVTLADVGSDVFVNKPPNTGDWINLVQLTVIFVLWLLTFALTIIFSQGNGRHIATAIAVFTFFFLISAVPLIADAITPHDQHPYNQDRKWFIAFFEGAHMFVLTPIITILAASALLVQARSIGPDARALSLEGLVAQAIVFSLLALSWLWRLRWPGANVVMASWYQCVGFVAVDHIVFALVQAVLLWIAVRRRRQGETAAGEREPLIFTVRVL</sequence>
<reference evidence="6" key="2">
    <citation type="submission" date="2023-05" db="EMBL/GenBank/DDBJ databases">
        <authorList>
            <consortium name="Lawrence Berkeley National Laboratory"/>
            <person name="Steindorff A."/>
            <person name="Hensen N."/>
            <person name="Bonometti L."/>
            <person name="Westerberg I."/>
            <person name="Brannstrom I.O."/>
            <person name="Guillou S."/>
            <person name="Cros-Aarteil S."/>
            <person name="Calhoun S."/>
            <person name="Haridas S."/>
            <person name="Kuo A."/>
            <person name="Mondo S."/>
            <person name="Pangilinan J."/>
            <person name="Riley R."/>
            <person name="Labutti K."/>
            <person name="Andreopoulos B."/>
            <person name="Lipzen A."/>
            <person name="Chen C."/>
            <person name="Yanf M."/>
            <person name="Daum C."/>
            <person name="Ng V."/>
            <person name="Clum A."/>
            <person name="Ohm R."/>
            <person name="Martin F."/>
            <person name="Silar P."/>
            <person name="Natvig D."/>
            <person name="Lalanne C."/>
            <person name="Gautier V."/>
            <person name="Ament-Velasquez S.L."/>
            <person name="Kruys A."/>
            <person name="Hutchinson M.I."/>
            <person name="Powell A.J."/>
            <person name="Barry K."/>
            <person name="Miller A.N."/>
            <person name="Grigoriev I.V."/>
            <person name="Debuchy R."/>
            <person name="Gladieux P."/>
            <person name="Thoren M.H."/>
            <person name="Johannesson H."/>
        </authorList>
    </citation>
    <scope>NUCLEOTIDE SEQUENCE</scope>
    <source>
        <strain evidence="6">CBS 757.83</strain>
    </source>
</reference>
<keyword evidence="3 5" id="KW-1133">Transmembrane helix</keyword>
<comment type="subcellular location">
    <subcellularLocation>
        <location evidence="1">Membrane</location>
        <topology evidence="1">Multi-pass membrane protein</topology>
    </subcellularLocation>
</comment>
<gene>
    <name evidence="6" type="ORF">N658DRAFT_435366</name>
</gene>
<dbReference type="Proteomes" id="UP001305647">
    <property type="component" value="Unassembled WGS sequence"/>
</dbReference>
<accession>A0AAN6PTJ7</accession>
<evidence type="ECO:0000313" key="7">
    <source>
        <dbReference type="Proteomes" id="UP001305647"/>
    </source>
</evidence>
<comment type="caution">
    <text evidence="6">The sequence shown here is derived from an EMBL/GenBank/DDBJ whole genome shotgun (WGS) entry which is preliminary data.</text>
</comment>
<feature type="transmembrane region" description="Helical" evidence="5">
    <location>
        <begin position="181"/>
        <end position="202"/>
    </location>
</feature>
<evidence type="ECO:0000256" key="1">
    <source>
        <dbReference type="ARBA" id="ARBA00004141"/>
    </source>
</evidence>
<name>A0AAN6PTJ7_9PEZI</name>
<protein>
    <submittedName>
        <fullName evidence="6">Uncharacterized protein</fullName>
    </submittedName>
</protein>
<keyword evidence="7" id="KW-1185">Reference proteome</keyword>
<dbReference type="AlphaFoldDB" id="A0AAN6PTJ7"/>
<keyword evidence="4 5" id="KW-0472">Membrane</keyword>
<reference evidence="6" key="1">
    <citation type="journal article" date="2023" name="Mol. Phylogenet. Evol.">
        <title>Genome-scale phylogeny and comparative genomics of the fungal order Sordariales.</title>
        <authorList>
            <person name="Hensen N."/>
            <person name="Bonometti L."/>
            <person name="Westerberg I."/>
            <person name="Brannstrom I.O."/>
            <person name="Guillou S."/>
            <person name="Cros-Aarteil S."/>
            <person name="Calhoun S."/>
            <person name="Haridas S."/>
            <person name="Kuo A."/>
            <person name="Mondo S."/>
            <person name="Pangilinan J."/>
            <person name="Riley R."/>
            <person name="LaButti K."/>
            <person name="Andreopoulos B."/>
            <person name="Lipzen A."/>
            <person name="Chen C."/>
            <person name="Yan M."/>
            <person name="Daum C."/>
            <person name="Ng V."/>
            <person name="Clum A."/>
            <person name="Steindorff A."/>
            <person name="Ohm R.A."/>
            <person name="Martin F."/>
            <person name="Silar P."/>
            <person name="Natvig D.O."/>
            <person name="Lalanne C."/>
            <person name="Gautier V."/>
            <person name="Ament-Velasquez S.L."/>
            <person name="Kruys A."/>
            <person name="Hutchinson M.I."/>
            <person name="Powell A.J."/>
            <person name="Barry K."/>
            <person name="Miller A.N."/>
            <person name="Grigoriev I.V."/>
            <person name="Debuchy R."/>
            <person name="Gladieux P."/>
            <person name="Hiltunen Thoren M."/>
            <person name="Johannesson H."/>
        </authorList>
    </citation>
    <scope>NUCLEOTIDE SEQUENCE</scope>
    <source>
        <strain evidence="6">CBS 757.83</strain>
    </source>
</reference>
<dbReference type="GO" id="GO:0016020">
    <property type="term" value="C:membrane"/>
    <property type="evidence" value="ECO:0007669"/>
    <property type="project" value="UniProtKB-SubCell"/>
</dbReference>
<organism evidence="6 7">
    <name type="scientific">Parathielavia hyrcaniae</name>
    <dbReference type="NCBI Taxonomy" id="113614"/>
    <lineage>
        <taxon>Eukaryota</taxon>
        <taxon>Fungi</taxon>
        <taxon>Dikarya</taxon>
        <taxon>Ascomycota</taxon>
        <taxon>Pezizomycotina</taxon>
        <taxon>Sordariomycetes</taxon>
        <taxon>Sordariomycetidae</taxon>
        <taxon>Sordariales</taxon>
        <taxon>Chaetomiaceae</taxon>
        <taxon>Parathielavia</taxon>
    </lineage>
</organism>
<feature type="non-terminal residue" evidence="6">
    <location>
        <position position="1"/>
    </location>
</feature>
<dbReference type="Pfam" id="PF04193">
    <property type="entry name" value="PQ-loop"/>
    <property type="match status" value="1"/>
</dbReference>
<dbReference type="InterPro" id="IPR006603">
    <property type="entry name" value="PQ-loop_rpt"/>
</dbReference>
<evidence type="ECO:0000256" key="4">
    <source>
        <dbReference type="ARBA" id="ARBA00023136"/>
    </source>
</evidence>
<evidence type="ECO:0000256" key="2">
    <source>
        <dbReference type="ARBA" id="ARBA00022692"/>
    </source>
</evidence>
<feature type="transmembrane region" description="Helical" evidence="5">
    <location>
        <begin position="214"/>
        <end position="240"/>
    </location>
</feature>
<feature type="transmembrane region" description="Helical" evidence="5">
    <location>
        <begin position="145"/>
        <end position="169"/>
    </location>
</feature>
<dbReference type="EMBL" id="MU863696">
    <property type="protein sequence ID" value="KAK4096786.1"/>
    <property type="molecule type" value="Genomic_DNA"/>
</dbReference>
<evidence type="ECO:0000313" key="6">
    <source>
        <dbReference type="EMBL" id="KAK4096786.1"/>
    </source>
</evidence>
<feature type="transmembrane region" description="Helical" evidence="5">
    <location>
        <begin position="77"/>
        <end position="98"/>
    </location>
</feature>
<feature type="transmembrane region" description="Helical" evidence="5">
    <location>
        <begin position="6"/>
        <end position="23"/>
    </location>
</feature>